<keyword evidence="2" id="KW-1185">Reference proteome</keyword>
<sequence>MILATLVGLETQRRKKDEPVGILKPRTLLFLAGASCAVAGPSRITNAAADFRRSAELSTLQILTFHKFQALPLARYPFYRWVDWGKLGYIAFPRQLQHDMVGNQTHDLQFSSLTRYPLCHAAPYVRGPFHK</sequence>
<evidence type="ECO:0000313" key="2">
    <source>
        <dbReference type="Proteomes" id="UP000762676"/>
    </source>
</evidence>
<protein>
    <submittedName>
        <fullName evidence="1">Uncharacterized protein</fullName>
    </submittedName>
</protein>
<dbReference type="EMBL" id="BMAT01011499">
    <property type="protein sequence ID" value="GFR73927.1"/>
    <property type="molecule type" value="Genomic_DNA"/>
</dbReference>
<comment type="caution">
    <text evidence="1">The sequence shown here is derived from an EMBL/GenBank/DDBJ whole genome shotgun (WGS) entry which is preliminary data.</text>
</comment>
<proteinExistence type="predicted"/>
<dbReference type="Proteomes" id="UP000762676">
    <property type="component" value="Unassembled WGS sequence"/>
</dbReference>
<organism evidence="1 2">
    <name type="scientific">Elysia marginata</name>
    <dbReference type="NCBI Taxonomy" id="1093978"/>
    <lineage>
        <taxon>Eukaryota</taxon>
        <taxon>Metazoa</taxon>
        <taxon>Spiralia</taxon>
        <taxon>Lophotrochozoa</taxon>
        <taxon>Mollusca</taxon>
        <taxon>Gastropoda</taxon>
        <taxon>Heterobranchia</taxon>
        <taxon>Euthyneura</taxon>
        <taxon>Panpulmonata</taxon>
        <taxon>Sacoglossa</taxon>
        <taxon>Placobranchoidea</taxon>
        <taxon>Plakobranchidae</taxon>
        <taxon>Elysia</taxon>
    </lineage>
</organism>
<name>A0AAV4FKE4_9GAST</name>
<reference evidence="1 2" key="1">
    <citation type="journal article" date="2021" name="Elife">
        <title>Chloroplast acquisition without the gene transfer in kleptoplastic sea slugs, Plakobranchus ocellatus.</title>
        <authorList>
            <person name="Maeda T."/>
            <person name="Takahashi S."/>
            <person name="Yoshida T."/>
            <person name="Shimamura S."/>
            <person name="Takaki Y."/>
            <person name="Nagai Y."/>
            <person name="Toyoda A."/>
            <person name="Suzuki Y."/>
            <person name="Arimoto A."/>
            <person name="Ishii H."/>
            <person name="Satoh N."/>
            <person name="Nishiyama T."/>
            <person name="Hasebe M."/>
            <person name="Maruyama T."/>
            <person name="Minagawa J."/>
            <person name="Obokata J."/>
            <person name="Shigenobu S."/>
        </authorList>
    </citation>
    <scope>NUCLEOTIDE SEQUENCE [LARGE SCALE GENOMIC DNA]</scope>
</reference>
<gene>
    <name evidence="1" type="ORF">ElyMa_005742700</name>
</gene>
<evidence type="ECO:0000313" key="1">
    <source>
        <dbReference type="EMBL" id="GFR73927.1"/>
    </source>
</evidence>
<dbReference type="AlphaFoldDB" id="A0AAV4FKE4"/>
<accession>A0AAV4FKE4</accession>